<reference evidence="1" key="1">
    <citation type="journal article" date="2022" name="Biotechnol. Bioprocess Eng.">
        <title>Pan-genome Analysis Reveals Comparative Genomic Features of Central Metabolic Pathways in Methylorubrum extorquens.</title>
        <authorList>
            <person name="Lee G.M."/>
            <person name="Scott-Nevros Z.K."/>
            <person name="Lee S.-M."/>
            <person name="Kim D."/>
        </authorList>
    </citation>
    <scope>NUCLEOTIDE SEQUENCE</scope>
    <source>
        <strain evidence="1">ATCC 55366</strain>
    </source>
</reference>
<dbReference type="RefSeq" id="WP_283535866.1">
    <property type="nucleotide sequence ID" value="NZ_CP073633.1"/>
</dbReference>
<name>A0AAX3WGB2_METEX</name>
<dbReference type="Proteomes" id="UP001223720">
    <property type="component" value="Chromosome"/>
</dbReference>
<sequence length="59" mass="6650">MHLSFNTDKSVWLRLFATMVGWNLPRLLSGAGTDVAQPAFAKAQRFLPRLLRELCHGLP</sequence>
<evidence type="ECO:0000313" key="2">
    <source>
        <dbReference type="Proteomes" id="UP001223720"/>
    </source>
</evidence>
<evidence type="ECO:0000313" key="1">
    <source>
        <dbReference type="EMBL" id="WHQ70614.1"/>
    </source>
</evidence>
<dbReference type="AlphaFoldDB" id="A0AAX3WGB2"/>
<dbReference type="EMBL" id="CP073633">
    <property type="protein sequence ID" value="WHQ70614.1"/>
    <property type="molecule type" value="Genomic_DNA"/>
</dbReference>
<organism evidence="1 2">
    <name type="scientific">Methylorubrum extorquens</name>
    <name type="common">Methylobacterium dichloromethanicum</name>
    <name type="synonym">Methylobacterium extorquens</name>
    <dbReference type="NCBI Taxonomy" id="408"/>
    <lineage>
        <taxon>Bacteria</taxon>
        <taxon>Pseudomonadati</taxon>
        <taxon>Pseudomonadota</taxon>
        <taxon>Alphaproteobacteria</taxon>
        <taxon>Hyphomicrobiales</taxon>
        <taxon>Methylobacteriaceae</taxon>
        <taxon>Methylorubrum</taxon>
    </lineage>
</organism>
<accession>A0AAX3WGB2</accession>
<proteinExistence type="predicted"/>
<gene>
    <name evidence="1" type="ORF">KEC54_03090</name>
</gene>
<protein>
    <submittedName>
        <fullName evidence="1">Uncharacterized protein</fullName>
    </submittedName>
</protein>